<dbReference type="Proteomes" id="UP000299102">
    <property type="component" value="Unassembled WGS sequence"/>
</dbReference>
<evidence type="ECO:0000313" key="1">
    <source>
        <dbReference type="EMBL" id="GBP70986.1"/>
    </source>
</evidence>
<sequence>MFTQFVATWHRILHYIEKEVRHITSLNPKICPPFRNAVERLVKNLNSKKAPDLDGISNKAIACSPWPLLDLLVTIFNVGSRNCYSSLI</sequence>
<organism evidence="1 2">
    <name type="scientific">Eumeta variegata</name>
    <name type="common">Bagworm moth</name>
    <name type="synonym">Eumeta japonica</name>
    <dbReference type="NCBI Taxonomy" id="151549"/>
    <lineage>
        <taxon>Eukaryota</taxon>
        <taxon>Metazoa</taxon>
        <taxon>Ecdysozoa</taxon>
        <taxon>Arthropoda</taxon>
        <taxon>Hexapoda</taxon>
        <taxon>Insecta</taxon>
        <taxon>Pterygota</taxon>
        <taxon>Neoptera</taxon>
        <taxon>Endopterygota</taxon>
        <taxon>Lepidoptera</taxon>
        <taxon>Glossata</taxon>
        <taxon>Ditrysia</taxon>
        <taxon>Tineoidea</taxon>
        <taxon>Psychidae</taxon>
        <taxon>Oiketicinae</taxon>
        <taxon>Eumeta</taxon>
    </lineage>
</organism>
<evidence type="ECO:0000313" key="2">
    <source>
        <dbReference type="Proteomes" id="UP000299102"/>
    </source>
</evidence>
<gene>
    <name evidence="1" type="ORF">EVAR_54420_1</name>
</gene>
<dbReference type="OrthoDB" id="7791090at2759"/>
<name>A0A4C1Y509_EUMVA</name>
<proteinExistence type="predicted"/>
<accession>A0A4C1Y509</accession>
<reference evidence="1 2" key="1">
    <citation type="journal article" date="2019" name="Commun. Biol.">
        <title>The bagworm genome reveals a unique fibroin gene that provides high tensile strength.</title>
        <authorList>
            <person name="Kono N."/>
            <person name="Nakamura H."/>
            <person name="Ohtoshi R."/>
            <person name="Tomita M."/>
            <person name="Numata K."/>
            <person name="Arakawa K."/>
        </authorList>
    </citation>
    <scope>NUCLEOTIDE SEQUENCE [LARGE SCALE GENOMIC DNA]</scope>
</reference>
<dbReference type="EMBL" id="BGZK01001093">
    <property type="protein sequence ID" value="GBP70986.1"/>
    <property type="molecule type" value="Genomic_DNA"/>
</dbReference>
<dbReference type="AlphaFoldDB" id="A0A4C1Y509"/>
<keyword evidence="2" id="KW-1185">Reference proteome</keyword>
<protein>
    <submittedName>
        <fullName evidence="1">Uncharacterized protein</fullName>
    </submittedName>
</protein>
<comment type="caution">
    <text evidence="1">The sequence shown here is derived from an EMBL/GenBank/DDBJ whole genome shotgun (WGS) entry which is preliminary data.</text>
</comment>